<reference evidence="2 3" key="1">
    <citation type="submission" date="2018-05" db="EMBL/GenBank/DDBJ databases">
        <authorList>
            <consortium name="PulseNet: The National Subtyping Network for Foodborne Disease Surveillance"/>
            <person name="Tarr C.L."/>
            <person name="Trees E."/>
            <person name="Katz L.S."/>
            <person name="Carleton-Romer H.A."/>
            <person name="Stroika S."/>
            <person name="Kucerova Z."/>
            <person name="Roache K.F."/>
            <person name="Sabol A.L."/>
            <person name="Besser J."/>
            <person name="Gerner-Smidt P."/>
        </authorList>
    </citation>
    <scope>NUCLEOTIDE SEQUENCE [LARGE SCALE GENOMIC DNA]</scope>
    <source>
        <strain evidence="2 3">20110455</strain>
    </source>
</reference>
<dbReference type="EMBL" id="AACCWZ010000016">
    <property type="protein sequence ID" value="EAK0451838.1"/>
    <property type="molecule type" value="Genomic_DNA"/>
</dbReference>
<gene>
    <name evidence="2" type="ORF">YZ36_07660</name>
</gene>
<dbReference type="Gene3D" id="3.10.25.20">
    <property type="match status" value="1"/>
</dbReference>
<evidence type="ECO:0000259" key="1">
    <source>
        <dbReference type="Pfam" id="PF21553"/>
    </source>
</evidence>
<comment type="caution">
    <text evidence="2">The sequence shown here is derived from an EMBL/GenBank/DDBJ whole genome shotgun (WGS) entry which is preliminary data.</text>
</comment>
<dbReference type="Proteomes" id="UP000405656">
    <property type="component" value="Unassembled WGS sequence"/>
</dbReference>
<dbReference type="SUPFAM" id="SSF53328">
    <property type="entry name" value="Formyltransferase"/>
    <property type="match status" value="1"/>
</dbReference>
<evidence type="ECO:0000313" key="3">
    <source>
        <dbReference type="Proteomes" id="UP000405656"/>
    </source>
</evidence>
<dbReference type="SUPFAM" id="SSF50486">
    <property type="entry name" value="FMT C-terminal domain-like"/>
    <property type="match status" value="1"/>
</dbReference>
<dbReference type="Pfam" id="PF21553">
    <property type="entry name" value="Formyl_trans_C_2"/>
    <property type="match status" value="1"/>
</dbReference>
<evidence type="ECO:0000313" key="2">
    <source>
        <dbReference type="EMBL" id="EAK0451838.1"/>
    </source>
</evidence>
<name>A0A825SH10_CAMLA</name>
<dbReference type="InterPro" id="IPR049355">
    <property type="entry name" value="Formyl_trans-like_C"/>
</dbReference>
<accession>A0A825SH10</accession>
<dbReference type="OMA" id="PHWSWII"/>
<dbReference type="Gene3D" id="3.40.50.170">
    <property type="entry name" value="Formyl transferase, N-terminal domain"/>
    <property type="match status" value="1"/>
</dbReference>
<dbReference type="InterPro" id="IPR011034">
    <property type="entry name" value="Formyl_transferase-like_C_sf"/>
</dbReference>
<organism evidence="2 3">
    <name type="scientific">Campylobacter lari</name>
    <dbReference type="NCBI Taxonomy" id="201"/>
    <lineage>
        <taxon>Bacteria</taxon>
        <taxon>Pseudomonadati</taxon>
        <taxon>Campylobacterota</taxon>
        <taxon>Epsilonproteobacteria</taxon>
        <taxon>Campylobacterales</taxon>
        <taxon>Campylobacteraceae</taxon>
        <taxon>Campylobacter</taxon>
    </lineage>
</organism>
<keyword evidence="2" id="KW-0808">Transferase</keyword>
<dbReference type="RefSeq" id="WP_012662021.1">
    <property type="nucleotide sequence ID" value="NZ_AP028378.1"/>
</dbReference>
<dbReference type="GO" id="GO:0016740">
    <property type="term" value="F:transferase activity"/>
    <property type="evidence" value="ECO:0007669"/>
    <property type="project" value="UniProtKB-KW"/>
</dbReference>
<dbReference type="InterPro" id="IPR036477">
    <property type="entry name" value="Formyl_transf_N_sf"/>
</dbReference>
<feature type="domain" description="Methionyl-tRNA formyltransferase-like C-terminal" evidence="1">
    <location>
        <begin position="167"/>
        <end position="225"/>
    </location>
</feature>
<proteinExistence type="predicted"/>
<dbReference type="AlphaFoldDB" id="A0A825SH10"/>
<dbReference type="CDD" id="cd08821">
    <property type="entry name" value="FMT_core_like_1"/>
    <property type="match status" value="1"/>
</dbReference>
<protein>
    <submittedName>
        <fullName evidence="2">Methionyl-tRNA formyltransferase</fullName>
    </submittedName>
</protein>
<sequence length="228" mass="27082">MNIIIATHKEYDIKNLDFLKEKFENINFYLITQKDQLNINFIEKIKPSYIFFSHWSFFIPKDVYENYKCIVFHLGDLPFGRGGSPLQNLIIRGIYESKICALKVNEILDGGDVYLRYAIKFHRLKAQKIYEKISKIIYEKMIPKILTSNIKPIKQKGKVVVFKRRTPKESNINTIKKINLTKLYDFIRMLDAKDYPSAFLELKNIKIHFKDAKFKNNKIQAKVEIYEQ</sequence>